<evidence type="ECO:0000313" key="2">
    <source>
        <dbReference type="Proteomes" id="UP000799772"/>
    </source>
</evidence>
<gene>
    <name evidence="1" type="ORF">NA57DRAFT_74761</name>
</gene>
<dbReference type="Proteomes" id="UP000799772">
    <property type="component" value="Unassembled WGS sequence"/>
</dbReference>
<comment type="caution">
    <text evidence="1">The sequence shown here is derived from an EMBL/GenBank/DDBJ whole genome shotgun (WGS) entry which is preliminary data.</text>
</comment>
<name>A0A9P4IIU0_9PEZI</name>
<keyword evidence="2" id="KW-1185">Reference proteome</keyword>
<dbReference type="EMBL" id="ML978125">
    <property type="protein sequence ID" value="KAF2099257.1"/>
    <property type="molecule type" value="Genomic_DNA"/>
</dbReference>
<protein>
    <submittedName>
        <fullName evidence="1">Uncharacterized protein</fullName>
    </submittedName>
</protein>
<dbReference type="AlphaFoldDB" id="A0A9P4IIU0"/>
<evidence type="ECO:0000313" key="1">
    <source>
        <dbReference type="EMBL" id="KAF2099257.1"/>
    </source>
</evidence>
<sequence length="257" mass="29303">MANPNRTVYDGPPLSGPGLIWSNSKVTAIDLLSPELFEKWYEEKHIPDVLGTAPEDHGVVASWRYRCLDPTRDAPYLALYSVPDLSFIQTDEFKSIPQKSDMLPGGGPVHNLANFDTRFYRRVQVYEKPGAARARAPLVISVCLEPGDGLAEEVDRWYREEHLEQLRRDAPGWRRSTRFELVYKVESKSVPPEKRVKAPRWLALHEFEESTLEDGPMMVKPLIPQTDWTKKMIASMIQLDAAKFKLIKGFGNTEAHL</sequence>
<dbReference type="OrthoDB" id="2851338at2759"/>
<organism evidence="1 2">
    <name type="scientific">Rhizodiscina lignyota</name>
    <dbReference type="NCBI Taxonomy" id="1504668"/>
    <lineage>
        <taxon>Eukaryota</taxon>
        <taxon>Fungi</taxon>
        <taxon>Dikarya</taxon>
        <taxon>Ascomycota</taxon>
        <taxon>Pezizomycotina</taxon>
        <taxon>Dothideomycetes</taxon>
        <taxon>Pleosporomycetidae</taxon>
        <taxon>Aulographales</taxon>
        <taxon>Rhizodiscinaceae</taxon>
        <taxon>Rhizodiscina</taxon>
    </lineage>
</organism>
<accession>A0A9P4IIU0</accession>
<reference evidence="1" key="1">
    <citation type="journal article" date="2020" name="Stud. Mycol.">
        <title>101 Dothideomycetes genomes: a test case for predicting lifestyles and emergence of pathogens.</title>
        <authorList>
            <person name="Haridas S."/>
            <person name="Albert R."/>
            <person name="Binder M."/>
            <person name="Bloem J."/>
            <person name="Labutti K."/>
            <person name="Salamov A."/>
            <person name="Andreopoulos B."/>
            <person name="Baker S."/>
            <person name="Barry K."/>
            <person name="Bills G."/>
            <person name="Bluhm B."/>
            <person name="Cannon C."/>
            <person name="Castanera R."/>
            <person name="Culley D."/>
            <person name="Daum C."/>
            <person name="Ezra D."/>
            <person name="Gonzalez J."/>
            <person name="Henrissat B."/>
            <person name="Kuo A."/>
            <person name="Liang C."/>
            <person name="Lipzen A."/>
            <person name="Lutzoni F."/>
            <person name="Magnuson J."/>
            <person name="Mondo S."/>
            <person name="Nolan M."/>
            <person name="Ohm R."/>
            <person name="Pangilinan J."/>
            <person name="Park H.-J."/>
            <person name="Ramirez L."/>
            <person name="Alfaro M."/>
            <person name="Sun H."/>
            <person name="Tritt A."/>
            <person name="Yoshinaga Y."/>
            <person name="Zwiers L.-H."/>
            <person name="Turgeon B."/>
            <person name="Goodwin S."/>
            <person name="Spatafora J."/>
            <person name="Crous P."/>
            <person name="Grigoriev I."/>
        </authorList>
    </citation>
    <scope>NUCLEOTIDE SEQUENCE</scope>
    <source>
        <strain evidence="1">CBS 133067</strain>
    </source>
</reference>
<proteinExistence type="predicted"/>